<dbReference type="InterPro" id="IPR001789">
    <property type="entry name" value="Sig_transdc_resp-reg_receiver"/>
</dbReference>
<dbReference type="PROSITE" id="PS50110">
    <property type="entry name" value="RESPONSE_REGULATORY"/>
    <property type="match status" value="1"/>
</dbReference>
<dbReference type="GO" id="GO:0005829">
    <property type="term" value="C:cytosol"/>
    <property type="evidence" value="ECO:0007669"/>
    <property type="project" value="TreeGrafter"/>
</dbReference>
<reference evidence="6" key="1">
    <citation type="submission" date="2016-10" db="EMBL/GenBank/DDBJ databases">
        <authorList>
            <person name="Varghese N."/>
            <person name="Submissions S."/>
        </authorList>
    </citation>
    <scope>NUCLEOTIDE SEQUENCE [LARGE SCALE GENOMIC DNA]</scope>
    <source>
        <strain evidence="6">DSM 25730</strain>
    </source>
</reference>
<dbReference type="OrthoDB" id="2168082at2"/>
<proteinExistence type="predicted"/>
<dbReference type="STRING" id="870482.SAMN04487987_104192"/>
<dbReference type="InterPro" id="IPR007492">
    <property type="entry name" value="LytTR_DNA-bd_dom"/>
</dbReference>
<feature type="domain" description="Response regulatory" evidence="3">
    <location>
        <begin position="4"/>
        <end position="115"/>
    </location>
</feature>
<dbReference type="GO" id="GO:0000976">
    <property type="term" value="F:transcription cis-regulatory region binding"/>
    <property type="evidence" value="ECO:0007669"/>
    <property type="project" value="TreeGrafter"/>
</dbReference>
<dbReference type="PANTHER" id="PTHR48111:SF17">
    <property type="entry name" value="TRANSCRIPTIONAL REGULATORY PROTEIN YPDB"/>
    <property type="match status" value="1"/>
</dbReference>
<dbReference type="InterPro" id="IPR039420">
    <property type="entry name" value="WalR-like"/>
</dbReference>
<dbReference type="SMART" id="SM00448">
    <property type="entry name" value="REC"/>
    <property type="match status" value="1"/>
</dbReference>
<dbReference type="SUPFAM" id="SSF52172">
    <property type="entry name" value="CheY-like"/>
    <property type="match status" value="1"/>
</dbReference>
<name>A0A1I1PYT0_9FLAO</name>
<dbReference type="Gene3D" id="3.40.50.2300">
    <property type="match status" value="1"/>
</dbReference>
<keyword evidence="1" id="KW-0238">DNA-binding</keyword>
<dbReference type="EMBL" id="FOMI01000004">
    <property type="protein sequence ID" value="SFD12768.1"/>
    <property type="molecule type" value="Genomic_DNA"/>
</dbReference>
<dbReference type="PANTHER" id="PTHR48111">
    <property type="entry name" value="REGULATOR OF RPOS"/>
    <property type="match status" value="1"/>
</dbReference>
<keyword evidence="6" id="KW-1185">Reference proteome</keyword>
<accession>A0A1I1PYT0</accession>
<evidence type="ECO:0000256" key="1">
    <source>
        <dbReference type="ARBA" id="ARBA00023125"/>
    </source>
</evidence>
<dbReference type="GO" id="GO:0032993">
    <property type="term" value="C:protein-DNA complex"/>
    <property type="evidence" value="ECO:0007669"/>
    <property type="project" value="TreeGrafter"/>
</dbReference>
<sequence>MIIRSIIIEDEPLAIEVIKSYLKEFPVFELLATFNNAIDGLAYLKENSVDVIFLDINMPLLDGLSFIRSLTKKPTIIITSAYKEHAVESYDLEVFDYLMKPIEFSRFVKTVNKITSAFESKSSSDSQLTNRPYIFIKIDKKKLQKVYIDEILVIESLKDYLKIKTESGRFIIHQTLSAFTDLLPDNFIRIHRSYTIAINKIDAIEANSLEIDGIRYTIGRTYAEKVKDKILKSGLVI</sequence>
<dbReference type="Proteomes" id="UP000199439">
    <property type="component" value="Unassembled WGS sequence"/>
</dbReference>
<dbReference type="Gene3D" id="2.40.50.1020">
    <property type="entry name" value="LytTr DNA-binding domain"/>
    <property type="match status" value="1"/>
</dbReference>
<dbReference type="Pfam" id="PF04397">
    <property type="entry name" value="LytTR"/>
    <property type="match status" value="1"/>
</dbReference>
<keyword evidence="2" id="KW-0597">Phosphoprotein</keyword>
<evidence type="ECO:0000313" key="5">
    <source>
        <dbReference type="EMBL" id="SFD12768.1"/>
    </source>
</evidence>
<dbReference type="AlphaFoldDB" id="A0A1I1PYT0"/>
<evidence type="ECO:0000259" key="4">
    <source>
        <dbReference type="PROSITE" id="PS50930"/>
    </source>
</evidence>
<evidence type="ECO:0000313" key="6">
    <source>
        <dbReference type="Proteomes" id="UP000199439"/>
    </source>
</evidence>
<feature type="modified residue" description="4-aspartylphosphate" evidence="2">
    <location>
        <position position="55"/>
    </location>
</feature>
<evidence type="ECO:0000259" key="3">
    <source>
        <dbReference type="PROSITE" id="PS50110"/>
    </source>
</evidence>
<dbReference type="InterPro" id="IPR011006">
    <property type="entry name" value="CheY-like_superfamily"/>
</dbReference>
<dbReference type="RefSeq" id="WP_092851181.1">
    <property type="nucleotide sequence ID" value="NZ_FOMI01000004.1"/>
</dbReference>
<organism evidence="5 6">
    <name type="scientific">Algibacter pectinivorans</name>
    <dbReference type="NCBI Taxonomy" id="870482"/>
    <lineage>
        <taxon>Bacteria</taxon>
        <taxon>Pseudomonadati</taxon>
        <taxon>Bacteroidota</taxon>
        <taxon>Flavobacteriia</taxon>
        <taxon>Flavobacteriales</taxon>
        <taxon>Flavobacteriaceae</taxon>
        <taxon>Algibacter</taxon>
    </lineage>
</organism>
<dbReference type="GO" id="GO:0006355">
    <property type="term" value="P:regulation of DNA-templated transcription"/>
    <property type="evidence" value="ECO:0007669"/>
    <property type="project" value="TreeGrafter"/>
</dbReference>
<dbReference type="GO" id="GO:0000156">
    <property type="term" value="F:phosphorelay response regulator activity"/>
    <property type="evidence" value="ECO:0007669"/>
    <property type="project" value="TreeGrafter"/>
</dbReference>
<evidence type="ECO:0000256" key="2">
    <source>
        <dbReference type="PROSITE-ProRule" id="PRU00169"/>
    </source>
</evidence>
<protein>
    <submittedName>
        <fullName evidence="5">Two component transcriptional regulator, LytTR family</fullName>
    </submittedName>
</protein>
<feature type="domain" description="HTH LytTR-type" evidence="4">
    <location>
        <begin position="136"/>
        <end position="232"/>
    </location>
</feature>
<dbReference type="PROSITE" id="PS50930">
    <property type="entry name" value="HTH_LYTTR"/>
    <property type="match status" value="1"/>
</dbReference>
<gene>
    <name evidence="5" type="ORF">SAMN04487987_104192</name>
</gene>
<dbReference type="Pfam" id="PF00072">
    <property type="entry name" value="Response_reg"/>
    <property type="match status" value="1"/>
</dbReference>
<dbReference type="SMART" id="SM00850">
    <property type="entry name" value="LytTR"/>
    <property type="match status" value="1"/>
</dbReference>